<gene>
    <name evidence="1" type="ORF">SAMN05216544_0264</name>
</gene>
<dbReference type="OrthoDB" id="164329at2"/>
<dbReference type="NCBIfam" id="NF007714">
    <property type="entry name" value="PRK10410.1-2"/>
    <property type="match status" value="1"/>
</dbReference>
<dbReference type="AlphaFoldDB" id="A0A1G9T957"/>
<dbReference type="RefSeq" id="WP_074520560.1">
    <property type="nucleotide sequence ID" value="NZ_FNHZ01000001.1"/>
</dbReference>
<evidence type="ECO:0000313" key="1">
    <source>
        <dbReference type="EMBL" id="SDM44191.1"/>
    </source>
</evidence>
<organism evidence="1 2">
    <name type="scientific">Lachnospira pectinoschiza</name>
    <dbReference type="NCBI Taxonomy" id="28052"/>
    <lineage>
        <taxon>Bacteria</taxon>
        <taxon>Bacillati</taxon>
        <taxon>Bacillota</taxon>
        <taxon>Clostridia</taxon>
        <taxon>Lachnospirales</taxon>
        <taxon>Lachnospiraceae</taxon>
        <taxon>Lachnospira</taxon>
    </lineage>
</organism>
<evidence type="ECO:0000313" key="2">
    <source>
        <dbReference type="Proteomes" id="UP000187651"/>
    </source>
</evidence>
<name>A0A1G9T957_9FIRM</name>
<dbReference type="Proteomes" id="UP000187651">
    <property type="component" value="Unassembled WGS sequence"/>
</dbReference>
<keyword evidence="2" id="KW-1185">Reference proteome</keyword>
<protein>
    <submittedName>
        <fullName evidence="1">Nitrous oxide-stimulated promoter</fullName>
    </submittedName>
</protein>
<proteinExistence type="predicted"/>
<dbReference type="Pfam" id="PF11756">
    <property type="entry name" value="YgbA_NO"/>
    <property type="match status" value="1"/>
</dbReference>
<reference evidence="2" key="1">
    <citation type="submission" date="2016-10" db="EMBL/GenBank/DDBJ databases">
        <authorList>
            <person name="Varghese N."/>
            <person name="Submissions S."/>
        </authorList>
    </citation>
    <scope>NUCLEOTIDE SEQUENCE [LARGE SCALE GENOMIC DNA]</scope>
    <source>
        <strain evidence="2">M83</strain>
    </source>
</reference>
<accession>A0A1G9T957</accession>
<dbReference type="InterPro" id="IPR020483">
    <property type="entry name" value="Uncharacterised_YgbA"/>
</dbReference>
<sequence>MNKTEEKRGREKETVTEMIRFYCKKNHKKHNDELCPECKSLLNYAISRVNNCPFMETKTFCSNCKVHCYKPEMREKIRIVMRYSGPRMLFVHPVMCLKHLIESKKEKKRLKLSA</sequence>
<dbReference type="EMBL" id="FNHZ01000001">
    <property type="protein sequence ID" value="SDM44191.1"/>
    <property type="molecule type" value="Genomic_DNA"/>
</dbReference>